<keyword evidence="2" id="KW-1185">Reference proteome</keyword>
<dbReference type="PANTHER" id="PTHR11439:SF455">
    <property type="entry name" value="RLK (RECEPTOR-LIKE PROTEIN KINASE) 8, PUTATIVE-RELATED"/>
    <property type="match status" value="1"/>
</dbReference>
<accession>A0A5N5HIA8</accession>
<dbReference type="AlphaFoldDB" id="A0A5N5HIA8"/>
<sequence>MDGAKPCLTPLGSIKLDHTGPLLSDPAEYRSIVGALQYLTWTRPDLSFAVNQVCQFMHAPREPHLQAAKRILRFLKATVSHGLWFTKGNVHLTAYSDADWAGCPFDRRSTSGYCIFLGSNLISWSAKKQPTVARSSTEAEYRSLAHTAAEITWICKVLKDLGLQLPQVPSLWCDNLSAISLASNPVFHARTKHIELDYHYIRELVLANLLKVQYVCSQDQLADIHTKSLPKSRFLYLQSKLALGPFDASKFSLRGCKESSNIS</sequence>
<dbReference type="PANTHER" id="PTHR11439">
    <property type="entry name" value="GAG-POL-RELATED RETROTRANSPOSON"/>
    <property type="match status" value="1"/>
</dbReference>
<reference evidence="2" key="2">
    <citation type="submission" date="2019-10" db="EMBL/GenBank/DDBJ databases">
        <title>A de novo genome assembly of a pear dwarfing rootstock.</title>
        <authorList>
            <person name="Wang F."/>
            <person name="Wang J."/>
            <person name="Li S."/>
            <person name="Zhang Y."/>
            <person name="Fang M."/>
            <person name="Ma L."/>
            <person name="Zhao Y."/>
            <person name="Jiang S."/>
        </authorList>
    </citation>
    <scope>NUCLEOTIDE SEQUENCE [LARGE SCALE GENOMIC DNA]</scope>
</reference>
<proteinExistence type="predicted"/>
<name>A0A5N5HIA8_9ROSA</name>
<reference evidence="1 2" key="1">
    <citation type="submission" date="2019-09" db="EMBL/GenBank/DDBJ databases">
        <authorList>
            <person name="Ou C."/>
        </authorList>
    </citation>
    <scope>NUCLEOTIDE SEQUENCE [LARGE SCALE GENOMIC DNA]</scope>
    <source>
        <strain evidence="1">S2</strain>
        <tissue evidence="1">Leaf</tissue>
    </source>
</reference>
<dbReference type="InterPro" id="IPR043502">
    <property type="entry name" value="DNA/RNA_pol_sf"/>
</dbReference>
<evidence type="ECO:0000313" key="2">
    <source>
        <dbReference type="Proteomes" id="UP000327157"/>
    </source>
</evidence>
<dbReference type="Proteomes" id="UP000327157">
    <property type="component" value="Chromosome 2"/>
</dbReference>
<reference evidence="1 2" key="3">
    <citation type="submission" date="2019-11" db="EMBL/GenBank/DDBJ databases">
        <title>A de novo genome assembly of a pear dwarfing rootstock.</title>
        <authorList>
            <person name="Wang F."/>
            <person name="Wang J."/>
            <person name="Li S."/>
            <person name="Zhang Y."/>
            <person name="Fang M."/>
            <person name="Ma L."/>
            <person name="Zhao Y."/>
            <person name="Jiang S."/>
        </authorList>
    </citation>
    <scope>NUCLEOTIDE SEQUENCE [LARGE SCALE GENOMIC DNA]</scope>
    <source>
        <strain evidence="1">S2</strain>
        <tissue evidence="1">Leaf</tissue>
    </source>
</reference>
<comment type="caution">
    <text evidence="1">The sequence shown here is derived from an EMBL/GenBank/DDBJ whole genome shotgun (WGS) entry which is preliminary data.</text>
</comment>
<gene>
    <name evidence="1" type="ORF">D8674_020175</name>
</gene>
<dbReference type="EMBL" id="SMOL01000157">
    <property type="protein sequence ID" value="KAB2626557.1"/>
    <property type="molecule type" value="Genomic_DNA"/>
</dbReference>
<evidence type="ECO:0000313" key="1">
    <source>
        <dbReference type="EMBL" id="KAB2626557.1"/>
    </source>
</evidence>
<dbReference type="OrthoDB" id="1163908at2759"/>
<dbReference type="SUPFAM" id="SSF56672">
    <property type="entry name" value="DNA/RNA polymerases"/>
    <property type="match status" value="1"/>
</dbReference>
<protein>
    <submittedName>
        <fullName evidence="1">Uncharacterized protein</fullName>
    </submittedName>
</protein>
<organism evidence="1 2">
    <name type="scientific">Pyrus ussuriensis x Pyrus communis</name>
    <dbReference type="NCBI Taxonomy" id="2448454"/>
    <lineage>
        <taxon>Eukaryota</taxon>
        <taxon>Viridiplantae</taxon>
        <taxon>Streptophyta</taxon>
        <taxon>Embryophyta</taxon>
        <taxon>Tracheophyta</taxon>
        <taxon>Spermatophyta</taxon>
        <taxon>Magnoliopsida</taxon>
        <taxon>eudicotyledons</taxon>
        <taxon>Gunneridae</taxon>
        <taxon>Pentapetalae</taxon>
        <taxon>rosids</taxon>
        <taxon>fabids</taxon>
        <taxon>Rosales</taxon>
        <taxon>Rosaceae</taxon>
        <taxon>Amygdaloideae</taxon>
        <taxon>Maleae</taxon>
        <taxon>Pyrus</taxon>
    </lineage>
</organism>
<dbReference type="CDD" id="cd09272">
    <property type="entry name" value="RNase_HI_RT_Ty1"/>
    <property type="match status" value="1"/>
</dbReference>